<dbReference type="Proteomes" id="UP000827092">
    <property type="component" value="Unassembled WGS sequence"/>
</dbReference>
<comment type="caution">
    <text evidence="1">The sequence shown here is derived from an EMBL/GenBank/DDBJ whole genome shotgun (WGS) entry which is preliminary data.</text>
</comment>
<name>A0AAV6UN45_9ARAC</name>
<reference evidence="1 2" key="1">
    <citation type="journal article" date="2022" name="Nat. Ecol. Evol.">
        <title>A masculinizing supergene underlies an exaggerated male reproductive morph in a spider.</title>
        <authorList>
            <person name="Hendrickx F."/>
            <person name="De Corte Z."/>
            <person name="Sonet G."/>
            <person name="Van Belleghem S.M."/>
            <person name="Kostlbacher S."/>
            <person name="Vangestel C."/>
        </authorList>
    </citation>
    <scope>NUCLEOTIDE SEQUENCE [LARGE SCALE GENOMIC DNA]</scope>
    <source>
        <strain evidence="1">W744_W776</strain>
    </source>
</reference>
<evidence type="ECO:0000313" key="2">
    <source>
        <dbReference type="Proteomes" id="UP000827092"/>
    </source>
</evidence>
<accession>A0AAV6UN45</accession>
<sequence>MNLCLKPSTISANILIFHNTTLDQETPYKLQSMSNSEDTEHNGPSAFEVLSGAIGSWYCARIIPKDELTRMKVLPVSLIRCFRIVFKSSHLLSAHRDRIIFLGPYESGGMVNTEAATTGFF</sequence>
<protein>
    <submittedName>
        <fullName evidence="1">Uncharacterized protein</fullName>
    </submittedName>
</protein>
<gene>
    <name evidence="1" type="ORF">JTE90_017557</name>
</gene>
<proteinExistence type="predicted"/>
<evidence type="ECO:0000313" key="1">
    <source>
        <dbReference type="EMBL" id="KAG8185552.1"/>
    </source>
</evidence>
<organism evidence="1 2">
    <name type="scientific">Oedothorax gibbosus</name>
    <dbReference type="NCBI Taxonomy" id="931172"/>
    <lineage>
        <taxon>Eukaryota</taxon>
        <taxon>Metazoa</taxon>
        <taxon>Ecdysozoa</taxon>
        <taxon>Arthropoda</taxon>
        <taxon>Chelicerata</taxon>
        <taxon>Arachnida</taxon>
        <taxon>Araneae</taxon>
        <taxon>Araneomorphae</taxon>
        <taxon>Entelegynae</taxon>
        <taxon>Araneoidea</taxon>
        <taxon>Linyphiidae</taxon>
        <taxon>Erigoninae</taxon>
        <taxon>Oedothorax</taxon>
    </lineage>
</organism>
<dbReference type="EMBL" id="JAFNEN010000332">
    <property type="protein sequence ID" value="KAG8185552.1"/>
    <property type="molecule type" value="Genomic_DNA"/>
</dbReference>
<dbReference type="AlphaFoldDB" id="A0AAV6UN45"/>
<keyword evidence="2" id="KW-1185">Reference proteome</keyword>